<organism evidence="1 2">
    <name type="scientific">Calocera cornea HHB12733</name>
    <dbReference type="NCBI Taxonomy" id="1353952"/>
    <lineage>
        <taxon>Eukaryota</taxon>
        <taxon>Fungi</taxon>
        <taxon>Dikarya</taxon>
        <taxon>Basidiomycota</taxon>
        <taxon>Agaricomycotina</taxon>
        <taxon>Dacrymycetes</taxon>
        <taxon>Dacrymycetales</taxon>
        <taxon>Dacrymycetaceae</taxon>
        <taxon>Calocera</taxon>
    </lineage>
</organism>
<dbReference type="AlphaFoldDB" id="A0A165G4F4"/>
<protein>
    <submittedName>
        <fullName evidence="1">Uncharacterized protein</fullName>
    </submittedName>
</protein>
<dbReference type="InParanoid" id="A0A165G4F4"/>
<accession>A0A165G4F4</accession>
<proteinExistence type="predicted"/>
<sequence length="86" mass="9750">MPSRVLDQGIVKEFMLSILFFLAALGWMRAVRFVDGVLQMTSNQGRQCTRAERLHVPSCVKKESSSFQKGWRREQNQGALCEDGTS</sequence>
<gene>
    <name evidence="1" type="ORF">CALCODRAFT_495980</name>
</gene>
<name>A0A165G4F4_9BASI</name>
<dbReference type="EMBL" id="KV423961">
    <property type="protein sequence ID" value="KZT57585.1"/>
    <property type="molecule type" value="Genomic_DNA"/>
</dbReference>
<dbReference type="Proteomes" id="UP000076842">
    <property type="component" value="Unassembled WGS sequence"/>
</dbReference>
<evidence type="ECO:0000313" key="1">
    <source>
        <dbReference type="EMBL" id="KZT57585.1"/>
    </source>
</evidence>
<keyword evidence="2" id="KW-1185">Reference proteome</keyword>
<reference evidence="1 2" key="1">
    <citation type="journal article" date="2016" name="Mol. Biol. Evol.">
        <title>Comparative Genomics of Early-Diverging Mushroom-Forming Fungi Provides Insights into the Origins of Lignocellulose Decay Capabilities.</title>
        <authorList>
            <person name="Nagy L.G."/>
            <person name="Riley R."/>
            <person name="Tritt A."/>
            <person name="Adam C."/>
            <person name="Daum C."/>
            <person name="Floudas D."/>
            <person name="Sun H."/>
            <person name="Yadav J.S."/>
            <person name="Pangilinan J."/>
            <person name="Larsson K.H."/>
            <person name="Matsuura K."/>
            <person name="Barry K."/>
            <person name="Labutti K."/>
            <person name="Kuo R."/>
            <person name="Ohm R.A."/>
            <person name="Bhattacharya S.S."/>
            <person name="Shirouzu T."/>
            <person name="Yoshinaga Y."/>
            <person name="Martin F.M."/>
            <person name="Grigoriev I.V."/>
            <person name="Hibbett D.S."/>
        </authorList>
    </citation>
    <scope>NUCLEOTIDE SEQUENCE [LARGE SCALE GENOMIC DNA]</scope>
    <source>
        <strain evidence="1 2">HHB12733</strain>
    </source>
</reference>
<evidence type="ECO:0000313" key="2">
    <source>
        <dbReference type="Proteomes" id="UP000076842"/>
    </source>
</evidence>